<evidence type="ECO:0008006" key="5">
    <source>
        <dbReference type="Google" id="ProtNLM"/>
    </source>
</evidence>
<keyword evidence="4" id="KW-1185">Reference proteome</keyword>
<evidence type="ECO:0000256" key="1">
    <source>
        <dbReference type="SAM" id="MobiDB-lite"/>
    </source>
</evidence>
<dbReference type="EnsemblMetazoa" id="SMAR007130-RA">
    <property type="protein sequence ID" value="SMAR007130-PA"/>
    <property type="gene ID" value="SMAR007130"/>
</dbReference>
<dbReference type="AlphaFoldDB" id="T1J0S3"/>
<dbReference type="InterPro" id="IPR051941">
    <property type="entry name" value="BG_Antigen-Binding_Lectin"/>
</dbReference>
<feature type="region of interest" description="Disordered" evidence="1">
    <location>
        <begin position="1"/>
        <end position="27"/>
    </location>
</feature>
<protein>
    <recommendedName>
        <fullName evidence="5">Fucolectin tachylectin-4 pentraxin-1 domain-containing protein</fullName>
    </recommendedName>
</protein>
<name>T1J0S3_STRMM</name>
<dbReference type="InterPro" id="IPR008979">
    <property type="entry name" value="Galactose-bd-like_sf"/>
</dbReference>
<reference evidence="3" key="2">
    <citation type="submission" date="2015-02" db="UniProtKB">
        <authorList>
            <consortium name="EnsemblMetazoa"/>
        </authorList>
    </citation>
    <scope>IDENTIFICATION</scope>
</reference>
<sequence>MAEDENAKCVPIPPPAKSSEEEAEAEAQRFADLKEKDAIRNEEIKKEKKKTRLLLILTIFLFIFLALSCLMLGYMLARKRIRVIKPHPYTPKKNCIYFAGRNLALDSKATISSGDTQNLAIDGDFKNLDINKGSCATTMGTDNFPWLCLKLENTTFVQGVVIRSTTFADASYDYLELRIGTYEECTKDEPFYRNGLCARYGEKSITPGQEMVNDCRPYNLVGQYVSVQLYKGCVNCILTICELEIYGYNFTSGLYHSVAKPLVGL</sequence>
<feature type="transmembrane region" description="Helical" evidence="2">
    <location>
        <begin position="53"/>
        <end position="77"/>
    </location>
</feature>
<dbReference type="SUPFAM" id="SSF49785">
    <property type="entry name" value="Galactose-binding domain-like"/>
    <property type="match status" value="1"/>
</dbReference>
<dbReference type="PANTHER" id="PTHR45713:SF6">
    <property type="entry name" value="F5_8 TYPE C DOMAIN-CONTAINING PROTEIN"/>
    <property type="match status" value="1"/>
</dbReference>
<dbReference type="HOGENOM" id="CLU_1050959_0_0_1"/>
<evidence type="ECO:0000313" key="4">
    <source>
        <dbReference type="Proteomes" id="UP000014500"/>
    </source>
</evidence>
<dbReference type="Proteomes" id="UP000014500">
    <property type="component" value="Unassembled WGS sequence"/>
</dbReference>
<proteinExistence type="predicted"/>
<dbReference type="EMBL" id="JH431740">
    <property type="status" value="NOT_ANNOTATED_CDS"/>
    <property type="molecule type" value="Genomic_DNA"/>
</dbReference>
<keyword evidence="2" id="KW-0472">Membrane</keyword>
<dbReference type="PhylomeDB" id="T1J0S3"/>
<reference evidence="4" key="1">
    <citation type="submission" date="2011-05" db="EMBL/GenBank/DDBJ databases">
        <authorList>
            <person name="Richards S.R."/>
            <person name="Qu J."/>
            <person name="Jiang H."/>
            <person name="Jhangiani S.N."/>
            <person name="Agravi P."/>
            <person name="Goodspeed R."/>
            <person name="Gross S."/>
            <person name="Mandapat C."/>
            <person name="Jackson L."/>
            <person name="Mathew T."/>
            <person name="Pu L."/>
            <person name="Thornton R."/>
            <person name="Saada N."/>
            <person name="Wilczek-Boney K.B."/>
            <person name="Lee S."/>
            <person name="Kovar C."/>
            <person name="Wu Y."/>
            <person name="Scherer S.E."/>
            <person name="Worley K.C."/>
            <person name="Muzny D.M."/>
            <person name="Gibbs R."/>
        </authorList>
    </citation>
    <scope>NUCLEOTIDE SEQUENCE</scope>
    <source>
        <strain evidence="4">Brora</strain>
    </source>
</reference>
<evidence type="ECO:0000313" key="3">
    <source>
        <dbReference type="EnsemblMetazoa" id="SMAR007130-PA"/>
    </source>
</evidence>
<organism evidence="3 4">
    <name type="scientific">Strigamia maritima</name>
    <name type="common">European centipede</name>
    <name type="synonym">Geophilus maritimus</name>
    <dbReference type="NCBI Taxonomy" id="126957"/>
    <lineage>
        <taxon>Eukaryota</taxon>
        <taxon>Metazoa</taxon>
        <taxon>Ecdysozoa</taxon>
        <taxon>Arthropoda</taxon>
        <taxon>Myriapoda</taxon>
        <taxon>Chilopoda</taxon>
        <taxon>Pleurostigmophora</taxon>
        <taxon>Geophilomorpha</taxon>
        <taxon>Linotaeniidae</taxon>
        <taxon>Strigamia</taxon>
    </lineage>
</organism>
<dbReference type="Gene3D" id="2.60.120.260">
    <property type="entry name" value="Galactose-binding domain-like"/>
    <property type="match status" value="1"/>
</dbReference>
<keyword evidence="2" id="KW-0812">Transmembrane</keyword>
<keyword evidence="2" id="KW-1133">Transmembrane helix</keyword>
<accession>T1J0S3</accession>
<evidence type="ECO:0000256" key="2">
    <source>
        <dbReference type="SAM" id="Phobius"/>
    </source>
</evidence>
<dbReference type="PANTHER" id="PTHR45713">
    <property type="entry name" value="FTP DOMAIN-CONTAINING PROTEIN"/>
    <property type="match status" value="1"/>
</dbReference>